<proteinExistence type="predicted"/>
<keyword evidence="1" id="KW-1133">Transmembrane helix</keyword>
<sequence>MTSLRRDGPALAALFGGLLALLAAIPPAWYGSRPRQSYLFDPPAFSPLWIERELMPVLAVLAALGLLVGLAALVWRDRERSGWLWGTGVAAVLGASLFTISLFGLTVARGDTAAPDPYSSIAWLLPGLLGGLLLVVGLVLLGAVYLRRGRSRLGGVLVAVGPATIGVGVLLPEPVAGVASAGALAVLGVALSVELHRGWPERGDD</sequence>
<dbReference type="Proteomes" id="UP000186165">
    <property type="component" value="Chromosome"/>
</dbReference>
<accession>A0A1J1AB08</accession>
<feature type="transmembrane region" description="Helical" evidence="1">
    <location>
        <begin position="82"/>
        <end position="103"/>
    </location>
</feature>
<dbReference type="RefSeq" id="WP_071932702.1">
    <property type="nucleotide sequence ID" value="NZ_CP016804.1"/>
</dbReference>
<dbReference type="AlphaFoldDB" id="A0A1J1AB08"/>
<feature type="transmembrane region" description="Helical" evidence="1">
    <location>
        <begin position="54"/>
        <end position="75"/>
    </location>
</feature>
<dbReference type="KEGG" id="hhsr:HSR6_0509"/>
<gene>
    <name evidence="2" type="ORF">HSR6_0509</name>
</gene>
<dbReference type="GeneID" id="30417033"/>
<organism evidence="2 3">
    <name type="scientific">Halodesulfurarchaeum formicicum</name>
    <dbReference type="NCBI Taxonomy" id="1873524"/>
    <lineage>
        <taxon>Archaea</taxon>
        <taxon>Methanobacteriati</taxon>
        <taxon>Methanobacteriota</taxon>
        <taxon>Stenosarchaea group</taxon>
        <taxon>Halobacteria</taxon>
        <taxon>Halobacteriales</taxon>
        <taxon>Halobacteriaceae</taxon>
        <taxon>Halodesulfurarchaeum</taxon>
    </lineage>
</organism>
<dbReference type="OrthoDB" id="308342at2157"/>
<protein>
    <recommendedName>
        <fullName evidence="4">DUF998 domain-containing protein</fullName>
    </recommendedName>
</protein>
<reference evidence="3" key="1">
    <citation type="submission" date="2016-08" db="EMBL/GenBank/DDBJ databases">
        <title>Discovery of first anaerobic lithoheterotrophic haloarchae widely represented in hypersaline habitats.</title>
        <authorList>
            <person name="Sorokin D.Y."/>
            <person name="Kublanov I.V."/>
            <person name="Roman P."/>
            <person name="Sinninghe Damste J.S."/>
            <person name="Golyshin P.N."/>
            <person name="Rojo D."/>
            <person name="Ciordia S."/>
            <person name="Mena Md.C."/>
            <person name="Ferrer M."/>
            <person name="Smedile F."/>
            <person name="Messina E."/>
            <person name="La Cono V."/>
            <person name="Yakimov M.M."/>
        </authorList>
    </citation>
    <scope>NUCLEOTIDE SEQUENCE [LARGE SCALE GENOMIC DNA]</scope>
    <source>
        <strain evidence="3">HSR6</strain>
    </source>
</reference>
<dbReference type="EMBL" id="CP016804">
    <property type="protein sequence ID" value="APE94971.1"/>
    <property type="molecule type" value="Genomic_DNA"/>
</dbReference>
<keyword evidence="3" id="KW-1185">Reference proteome</keyword>
<evidence type="ECO:0008006" key="4">
    <source>
        <dbReference type="Google" id="ProtNLM"/>
    </source>
</evidence>
<evidence type="ECO:0000313" key="2">
    <source>
        <dbReference type="EMBL" id="APE94971.1"/>
    </source>
</evidence>
<name>A0A1J1AB08_9EURY</name>
<feature type="transmembrane region" description="Helical" evidence="1">
    <location>
        <begin position="123"/>
        <end position="146"/>
    </location>
</feature>
<evidence type="ECO:0000313" key="3">
    <source>
        <dbReference type="Proteomes" id="UP000186165"/>
    </source>
</evidence>
<evidence type="ECO:0000256" key="1">
    <source>
        <dbReference type="SAM" id="Phobius"/>
    </source>
</evidence>
<feature type="transmembrane region" description="Helical" evidence="1">
    <location>
        <begin position="177"/>
        <end position="195"/>
    </location>
</feature>
<keyword evidence="1" id="KW-0472">Membrane</keyword>
<feature type="transmembrane region" description="Helical" evidence="1">
    <location>
        <begin position="153"/>
        <end position="171"/>
    </location>
</feature>
<keyword evidence="1" id="KW-0812">Transmembrane</keyword>